<comment type="caution">
    <text evidence="1">The sequence shown here is derived from an EMBL/GenBank/DDBJ whole genome shotgun (WGS) entry which is preliminary data.</text>
</comment>
<dbReference type="Proteomes" id="UP000431684">
    <property type="component" value="Unassembled WGS sequence"/>
</dbReference>
<gene>
    <name evidence="1" type="ORF">GJV26_10610</name>
</gene>
<organism evidence="1 2">
    <name type="scientific">Pseudoduganella dura</name>
    <dbReference type="NCBI Taxonomy" id="321982"/>
    <lineage>
        <taxon>Bacteria</taxon>
        <taxon>Pseudomonadati</taxon>
        <taxon>Pseudomonadota</taxon>
        <taxon>Betaproteobacteria</taxon>
        <taxon>Burkholderiales</taxon>
        <taxon>Oxalobacteraceae</taxon>
        <taxon>Telluria group</taxon>
        <taxon>Pseudoduganella</taxon>
    </lineage>
</organism>
<name>A0A6I3XMF7_9BURK</name>
<sequence length="89" mass="9555">MTWALQQKAHIISMSLGFDFPTMVKQLVDSGMPVDIATSQALETYRDNLRVFDAVMAMMDAQGGLDTEPLVAAAGAVLAPWGSPTKETP</sequence>
<protein>
    <submittedName>
        <fullName evidence="1">Uncharacterized protein</fullName>
    </submittedName>
</protein>
<keyword evidence="2" id="KW-1185">Reference proteome</keyword>
<accession>A0A6I3XMF7</accession>
<dbReference type="AlphaFoldDB" id="A0A6I3XMF7"/>
<evidence type="ECO:0000313" key="1">
    <source>
        <dbReference type="EMBL" id="MUI12905.1"/>
    </source>
</evidence>
<reference evidence="1 2" key="1">
    <citation type="submission" date="2019-11" db="EMBL/GenBank/DDBJ databases">
        <title>Draft Genome Sequences of Six Type Strains of the Genus Massilia.</title>
        <authorList>
            <person name="Miess H."/>
            <person name="Frediansyah A."/>
            <person name="Goeker M."/>
            <person name="Gross H."/>
        </authorList>
    </citation>
    <scope>NUCLEOTIDE SEQUENCE [LARGE SCALE GENOMIC DNA]</scope>
    <source>
        <strain evidence="1 2">DSM 17513</strain>
    </source>
</reference>
<dbReference type="RefSeq" id="WP_155708788.1">
    <property type="nucleotide sequence ID" value="NZ_BMWU01000090.1"/>
</dbReference>
<evidence type="ECO:0000313" key="2">
    <source>
        <dbReference type="Proteomes" id="UP000431684"/>
    </source>
</evidence>
<dbReference type="EMBL" id="WNWM01000002">
    <property type="protein sequence ID" value="MUI12905.1"/>
    <property type="molecule type" value="Genomic_DNA"/>
</dbReference>
<proteinExistence type="predicted"/>
<dbReference type="OrthoDB" id="9790784at2"/>